<feature type="compositionally biased region" description="Low complexity" evidence="3">
    <location>
        <begin position="1009"/>
        <end position="1019"/>
    </location>
</feature>
<dbReference type="Gene3D" id="1.20.920.10">
    <property type="entry name" value="Bromodomain-like"/>
    <property type="match status" value="1"/>
</dbReference>
<sequence length="1646" mass="179037">MSFSENRAFRSEHSSGSLRFKISLSKQEMEHEEPENSSSDPPYRTSYSLYVVLSEIHRLCVKRDHKGIFANPVTEDIAPDYFSIISHPMDLGTMYSRLESRNYYSTASQYLADVRLMCQNAMCYNPPDTIYYQKARKLLAFVEKLMTPHSLRKLSTELLKMSRPLTDEEIGGEFVEHHHRHQQQQHVHHHRQDSQNQHFAQTSTSTAPYSTTSTGSIFTPPKLQEEEIEEVEVLEDEEERERTATESSSSPILSVRKRRPSSASISSASKLPRYASSPPLLVPEVEDSVGRVDSPLTQSTCGRNDSDVVTIDLETNEIDLAEASLTLSPASSTISSSTLRGGSRKSKRRGVTKKTSAPTPPPRPPGPSRPRRKNGGRPSVSPLPDRVHSEDTWTFPDCITDRSSPGQVVAQAKHAARAARAKFLARYGRQGHQTIVYLDTTEPGKIYAKPCGDRAWIQDKEEGESEKDQRKLVDYPLALRQLLTPKPQSTGQGVYHGLVEQMTSQQVATLHALSKLRYDSTEPVGMGIHGPLAIFEKDELAQLCDAYGGDVMTMESVLSLLTFVEPLGEWARRWAHRRLDNATDGYHGKMLLAFADPTSEFYANNWMRRAGLTIDPNVVEEFKVESTEKEELSKGAESLQASVDPTENCPTSSIAGDFQPLEVESTGSGHMSMAKMPSNTSTTDTTVKQMATVQPLQRLVSPSCTSSDDKSVTSNTLETSTTEADKESEDEEEVEEGDEEEEEEEEEEGETFDILSAALDASVTPAVPEQMPQQQAQQQQYVLTTYCVMDSGGTSAVLEAPGNPTLVANPLAASVNDIAQISALTAAISPIQPLSTLPSTCIGLPKPLPASVTSEGECSSSTLLVVDRKIGEEDATLDESLPMEMDLEPDSEESPKNSASEGSLPKGSVEEEEATGDESEGSLIEVSAELSSKGSFKESPPHAPVLTETSSNSAPSKVPFEAANLSKPPENETRALITGEPEFFVVEEFSEASEGNVSPKLDVNEVGESSSNSTPSKESPPQEPASVQPSDNSASSEMAVQSPVDSRNSIADMLDDPQRPLSTGTYALRVKEPELTPIEESAEPLSQMDVDRSPILMRPLQDSAIDVDSTFSDETLEDLQRSCRTGLNAPVVKASDFSIIQESSKPSVQEASEKMNLDEIEKSILEESPLEASALLKPFQNPVASDMDMEFCAIKGSSSFSENVEEVPRGSVPEMDDQIVNKLEFAIIEESSEALSKADPGGGATPLKETESCTAEVHPDSSDEALEEPQKSPRTEMNAAAVEEPEFALVVESSEVTDVVRGTLNAKVSKEGPLQASDSMESRAVEVIPHSSDEACRRASEDTGVLDDNELELPISGASLEASSNPNEFSERALVQALEKSPLPSSIILPQRIGTGVKSSEKSPLQTSEDVESSVEFAEPGLTRGSLNSGPYSSDVSFSSETHFSVELLREEAMDVPASSKRKLPLDESNRFVSSGGSPSEVRKLVDYEIAESSENEATDHPTSPVDAPVLLESPNYPTAGVETSPNAAEVQEAFDSPIAVESGCSSSASSNDSSGLKVVSSRMEDQVQMEMDDTLQSYPCQYEVNEAEFASFISGEEEEMHTEFCTPPPHSQLVGGGLDHNDDPTPTSNRSSPPRSTEQFCTNRY</sequence>
<feature type="region of interest" description="Disordered" evidence="3">
    <location>
        <begin position="177"/>
        <end position="280"/>
    </location>
</feature>
<feature type="compositionally biased region" description="Low complexity" evidence="3">
    <location>
        <begin position="202"/>
        <end position="216"/>
    </location>
</feature>
<feature type="compositionally biased region" description="Polar residues" evidence="3">
    <location>
        <begin position="677"/>
        <end position="717"/>
    </location>
</feature>
<feature type="compositionally biased region" description="Polar residues" evidence="3">
    <location>
        <begin position="1025"/>
        <end position="1049"/>
    </location>
</feature>
<dbReference type="InterPro" id="IPR051831">
    <property type="entry name" value="Bromodomain_contain_prot"/>
</dbReference>
<evidence type="ECO:0000256" key="1">
    <source>
        <dbReference type="ARBA" id="ARBA00023117"/>
    </source>
</evidence>
<dbReference type="PANTHER" id="PTHR22881">
    <property type="entry name" value="BROMODOMAIN CONTAINING PROTEIN"/>
    <property type="match status" value="1"/>
</dbReference>
<feature type="compositionally biased region" description="Low complexity" evidence="3">
    <location>
        <begin position="1543"/>
        <end position="1555"/>
    </location>
</feature>
<feature type="region of interest" description="Disordered" evidence="3">
    <location>
        <begin position="329"/>
        <end position="389"/>
    </location>
</feature>
<feature type="compositionally biased region" description="Low complexity" evidence="3">
    <location>
        <begin position="329"/>
        <end position="341"/>
    </location>
</feature>
<keyword evidence="1 2" id="KW-0103">Bromodomain</keyword>
<dbReference type="GO" id="GO:0006357">
    <property type="term" value="P:regulation of transcription by RNA polymerase II"/>
    <property type="evidence" value="ECO:0007669"/>
    <property type="project" value="TreeGrafter"/>
</dbReference>
<dbReference type="PANTHER" id="PTHR22881:SF27">
    <property type="entry name" value="BROMODOMAIN CONTAINING 7_9"/>
    <property type="match status" value="1"/>
</dbReference>
<feature type="domain" description="Bromo" evidence="4">
    <location>
        <begin position="61"/>
        <end position="132"/>
    </location>
</feature>
<feature type="compositionally biased region" description="Acidic residues" evidence="3">
    <location>
        <begin position="910"/>
        <end position="920"/>
    </location>
</feature>
<feature type="region of interest" description="Disordered" evidence="3">
    <location>
        <begin position="1454"/>
        <end position="1565"/>
    </location>
</feature>
<name>A0A068X0L8_ECHGR</name>
<reference evidence="7" key="3">
    <citation type="submission" date="2020-10" db="UniProtKB">
        <authorList>
            <consortium name="WormBaseParasite"/>
        </authorList>
    </citation>
    <scope>IDENTIFICATION</scope>
</reference>
<dbReference type="PRINTS" id="PR00503">
    <property type="entry name" value="BROMODOMAIN"/>
</dbReference>
<dbReference type="PROSITE" id="PS50014">
    <property type="entry name" value="BROMODOMAIN_2"/>
    <property type="match status" value="1"/>
</dbReference>
<reference evidence="5 6" key="1">
    <citation type="journal article" date="2013" name="Nature">
        <title>The genomes of four tapeworm species reveal adaptations to parasitism.</title>
        <authorList>
            <person name="Tsai I.J."/>
            <person name="Zarowiecki M."/>
            <person name="Holroyd N."/>
            <person name="Garciarrubio A."/>
            <person name="Sanchez-Flores A."/>
            <person name="Brooks K.L."/>
            <person name="Tracey A."/>
            <person name="Bobes R.J."/>
            <person name="Fragoso G."/>
            <person name="Sciutto E."/>
            <person name="Aslett M."/>
            <person name="Beasley H."/>
            <person name="Bennett H.M."/>
            <person name="Cai J."/>
            <person name="Camicia F."/>
            <person name="Clark R."/>
            <person name="Cucher M."/>
            <person name="De Silva N."/>
            <person name="Day T.A."/>
            <person name="Deplazes P."/>
            <person name="Estrada K."/>
            <person name="Fernandez C."/>
            <person name="Holland P.W."/>
            <person name="Hou J."/>
            <person name="Hu S."/>
            <person name="Huckvale T."/>
            <person name="Hung S.S."/>
            <person name="Kamenetzky L."/>
            <person name="Keane J.A."/>
            <person name="Kiss F."/>
            <person name="Koziol U."/>
            <person name="Lambert O."/>
            <person name="Liu K."/>
            <person name="Luo X."/>
            <person name="Luo Y."/>
            <person name="Macchiaroli N."/>
            <person name="Nichol S."/>
            <person name="Paps J."/>
            <person name="Parkinson J."/>
            <person name="Pouchkina-Stantcheva N."/>
            <person name="Riddiford N."/>
            <person name="Rosenzvit M."/>
            <person name="Salinas G."/>
            <person name="Wasmuth J.D."/>
            <person name="Zamanian M."/>
            <person name="Zheng Y."/>
            <person name="Cai X."/>
            <person name="Soberon X."/>
            <person name="Olson P.D."/>
            <person name="Laclette J.P."/>
            <person name="Brehm K."/>
            <person name="Berriman M."/>
            <person name="Garciarrubio A."/>
            <person name="Bobes R.J."/>
            <person name="Fragoso G."/>
            <person name="Sanchez-Flores A."/>
            <person name="Estrada K."/>
            <person name="Cevallos M.A."/>
            <person name="Morett E."/>
            <person name="Gonzalez V."/>
            <person name="Portillo T."/>
            <person name="Ochoa-Leyva A."/>
            <person name="Jose M.V."/>
            <person name="Sciutto E."/>
            <person name="Landa A."/>
            <person name="Jimenez L."/>
            <person name="Valdes V."/>
            <person name="Carrero J.C."/>
            <person name="Larralde C."/>
            <person name="Morales-Montor J."/>
            <person name="Limon-Lason J."/>
            <person name="Soberon X."/>
            <person name="Laclette J.P."/>
        </authorList>
    </citation>
    <scope>NUCLEOTIDE SEQUENCE [LARGE SCALE GENOMIC DNA]</scope>
</reference>
<feature type="region of interest" description="Disordered" evidence="3">
    <location>
        <begin position="1597"/>
        <end position="1646"/>
    </location>
</feature>
<feature type="compositionally biased region" description="Polar residues" evidence="3">
    <location>
        <begin position="1425"/>
        <end position="1436"/>
    </location>
</feature>
<feature type="compositionally biased region" description="Acidic residues" evidence="3">
    <location>
        <begin position="726"/>
        <end position="751"/>
    </location>
</feature>
<evidence type="ECO:0000259" key="4">
    <source>
        <dbReference type="PROSITE" id="PS50014"/>
    </source>
</evidence>
<feature type="region of interest" description="Disordered" evidence="3">
    <location>
        <begin position="987"/>
        <end position="1092"/>
    </location>
</feature>
<dbReference type="CDD" id="cd04369">
    <property type="entry name" value="Bromodomain"/>
    <property type="match status" value="1"/>
</dbReference>
<feature type="region of interest" description="Disordered" evidence="3">
    <location>
        <begin position="627"/>
        <end position="751"/>
    </location>
</feature>
<reference evidence="5" key="2">
    <citation type="submission" date="2014-06" db="EMBL/GenBank/DDBJ databases">
        <authorList>
            <person name="Aslett M."/>
        </authorList>
    </citation>
    <scope>NUCLEOTIDE SEQUENCE</scope>
</reference>
<feature type="compositionally biased region" description="Polar residues" evidence="3">
    <location>
        <begin position="639"/>
        <end position="654"/>
    </location>
</feature>
<evidence type="ECO:0000313" key="5">
    <source>
        <dbReference type="EMBL" id="CDS23454.1"/>
    </source>
</evidence>
<dbReference type="SMART" id="SM00297">
    <property type="entry name" value="BROMO"/>
    <property type="match status" value="1"/>
</dbReference>
<dbReference type="OrthoDB" id="21648at2759"/>
<proteinExistence type="predicted"/>
<evidence type="ECO:0000313" key="6">
    <source>
        <dbReference type="Proteomes" id="UP000492820"/>
    </source>
</evidence>
<evidence type="ECO:0000256" key="3">
    <source>
        <dbReference type="SAM" id="MobiDB-lite"/>
    </source>
</evidence>
<feature type="compositionally biased region" description="Acidic residues" evidence="3">
    <location>
        <begin position="226"/>
        <end position="239"/>
    </location>
</feature>
<feature type="compositionally biased region" description="Low complexity" evidence="3">
    <location>
        <begin position="1625"/>
        <end position="1638"/>
    </location>
</feature>
<evidence type="ECO:0000313" key="7">
    <source>
        <dbReference type="WBParaSite" id="EgrG_000714400"/>
    </source>
</evidence>
<accession>A0A068X0L8</accession>
<dbReference type="WBParaSite" id="EgrG_000714400">
    <property type="protein sequence ID" value="EgrG_000714400"/>
    <property type="gene ID" value="EgrG_000714400"/>
</dbReference>
<dbReference type="SUPFAM" id="SSF47370">
    <property type="entry name" value="Bromodomain"/>
    <property type="match status" value="1"/>
</dbReference>
<gene>
    <name evidence="5" type="ORF">EgrG_000714400</name>
</gene>
<dbReference type="InterPro" id="IPR036427">
    <property type="entry name" value="Bromodomain-like_sf"/>
</dbReference>
<feature type="compositionally biased region" description="Basic residues" evidence="3">
    <location>
        <begin position="177"/>
        <end position="191"/>
    </location>
</feature>
<dbReference type="Pfam" id="PF00439">
    <property type="entry name" value="Bromodomain"/>
    <property type="match status" value="1"/>
</dbReference>
<feature type="region of interest" description="Disordered" evidence="3">
    <location>
        <begin position="285"/>
        <end position="304"/>
    </location>
</feature>
<feature type="compositionally biased region" description="Basic residues" evidence="3">
    <location>
        <begin position="342"/>
        <end position="352"/>
    </location>
</feature>
<dbReference type="GO" id="GO:0005634">
    <property type="term" value="C:nucleus"/>
    <property type="evidence" value="ECO:0007669"/>
    <property type="project" value="TreeGrafter"/>
</dbReference>
<dbReference type="EMBL" id="LK028591">
    <property type="protein sequence ID" value="CDS23454.1"/>
    <property type="molecule type" value="Genomic_DNA"/>
</dbReference>
<feature type="region of interest" description="Disordered" evidence="3">
    <location>
        <begin position="874"/>
        <end position="975"/>
    </location>
</feature>
<evidence type="ECO:0000256" key="2">
    <source>
        <dbReference type="PROSITE-ProRule" id="PRU00035"/>
    </source>
</evidence>
<dbReference type="Proteomes" id="UP000492820">
    <property type="component" value="Unassembled WGS sequence"/>
</dbReference>
<protein>
    <submittedName>
        <fullName evidence="5 7">Bromodomain containing protein</fullName>
    </submittedName>
</protein>
<organism evidence="5">
    <name type="scientific">Echinococcus granulosus</name>
    <name type="common">Hydatid tapeworm</name>
    <dbReference type="NCBI Taxonomy" id="6210"/>
    <lineage>
        <taxon>Eukaryota</taxon>
        <taxon>Metazoa</taxon>
        <taxon>Spiralia</taxon>
        <taxon>Lophotrochozoa</taxon>
        <taxon>Platyhelminthes</taxon>
        <taxon>Cestoda</taxon>
        <taxon>Eucestoda</taxon>
        <taxon>Cyclophyllidea</taxon>
        <taxon>Taeniidae</taxon>
        <taxon>Echinococcus</taxon>
        <taxon>Echinococcus granulosus group</taxon>
    </lineage>
</organism>
<dbReference type="InterPro" id="IPR001487">
    <property type="entry name" value="Bromodomain"/>
</dbReference>
<feature type="region of interest" description="Disordered" evidence="3">
    <location>
        <begin position="1394"/>
        <end position="1436"/>
    </location>
</feature>
<feature type="compositionally biased region" description="Pro residues" evidence="3">
    <location>
        <begin position="358"/>
        <end position="368"/>
    </location>
</feature>
<feature type="region of interest" description="Disordered" evidence="3">
    <location>
        <begin position="1232"/>
        <end position="1278"/>
    </location>
</feature>